<dbReference type="CDD" id="cd07185">
    <property type="entry name" value="OmpA_C-like"/>
    <property type="match status" value="1"/>
</dbReference>
<dbReference type="GO" id="GO:0009279">
    <property type="term" value="C:cell outer membrane"/>
    <property type="evidence" value="ECO:0007669"/>
    <property type="project" value="UniProtKB-SubCell"/>
</dbReference>
<feature type="domain" description="OmpA-like" evidence="6">
    <location>
        <begin position="523"/>
        <end position="644"/>
    </location>
</feature>
<feature type="signal peptide" evidence="5">
    <location>
        <begin position="1"/>
        <end position="27"/>
    </location>
</feature>
<keyword evidence="5" id="KW-0732">Signal</keyword>
<protein>
    <submittedName>
        <fullName evidence="7">OmpA family protein</fullName>
    </submittedName>
</protein>
<keyword evidence="2 4" id="KW-0472">Membrane</keyword>
<comment type="subcellular location">
    <subcellularLocation>
        <location evidence="1">Cell outer membrane</location>
    </subcellularLocation>
</comment>
<dbReference type="InterPro" id="IPR036737">
    <property type="entry name" value="OmpA-like_sf"/>
</dbReference>
<dbReference type="STRING" id="475255.SAMN04488101_101404"/>
<keyword evidence="8" id="KW-1185">Reference proteome</keyword>
<organism evidence="7 8">
    <name type="scientific">Pedobacter nyackensis</name>
    <dbReference type="NCBI Taxonomy" id="475255"/>
    <lineage>
        <taxon>Bacteria</taxon>
        <taxon>Pseudomonadati</taxon>
        <taxon>Bacteroidota</taxon>
        <taxon>Sphingobacteriia</taxon>
        <taxon>Sphingobacteriales</taxon>
        <taxon>Sphingobacteriaceae</taxon>
        <taxon>Pedobacter</taxon>
    </lineage>
</organism>
<evidence type="ECO:0000256" key="3">
    <source>
        <dbReference type="ARBA" id="ARBA00023237"/>
    </source>
</evidence>
<dbReference type="InterPro" id="IPR050330">
    <property type="entry name" value="Bact_OuterMem_StrucFunc"/>
</dbReference>
<evidence type="ECO:0000256" key="1">
    <source>
        <dbReference type="ARBA" id="ARBA00004442"/>
    </source>
</evidence>
<dbReference type="InterPro" id="IPR025665">
    <property type="entry name" value="Beta-barrel_OMP_2"/>
</dbReference>
<proteinExistence type="predicted"/>
<keyword evidence="3" id="KW-0998">Cell outer membrane</keyword>
<evidence type="ECO:0000313" key="7">
    <source>
        <dbReference type="EMBL" id="SMC57863.1"/>
    </source>
</evidence>
<dbReference type="InterPro" id="IPR006665">
    <property type="entry name" value="OmpA-like"/>
</dbReference>
<gene>
    <name evidence="7" type="ORF">SAMN04488101_101404</name>
</gene>
<dbReference type="Proteomes" id="UP000192678">
    <property type="component" value="Unassembled WGS sequence"/>
</dbReference>
<dbReference type="RefSeq" id="WP_084286978.1">
    <property type="nucleotide sequence ID" value="NZ_FWYB01000001.1"/>
</dbReference>
<dbReference type="Pfam" id="PF00691">
    <property type="entry name" value="OmpA"/>
    <property type="match status" value="1"/>
</dbReference>
<evidence type="ECO:0000256" key="4">
    <source>
        <dbReference type="PROSITE-ProRule" id="PRU00473"/>
    </source>
</evidence>
<dbReference type="PANTHER" id="PTHR30329">
    <property type="entry name" value="STATOR ELEMENT OF FLAGELLAR MOTOR COMPLEX"/>
    <property type="match status" value="1"/>
</dbReference>
<accession>A0A1W2ABA0</accession>
<evidence type="ECO:0000256" key="2">
    <source>
        <dbReference type="ARBA" id="ARBA00023136"/>
    </source>
</evidence>
<dbReference type="InterPro" id="IPR006664">
    <property type="entry name" value="OMP_bac"/>
</dbReference>
<dbReference type="PROSITE" id="PS51123">
    <property type="entry name" value="OMPA_2"/>
    <property type="match status" value="1"/>
</dbReference>
<dbReference type="EMBL" id="FWYB01000001">
    <property type="protein sequence ID" value="SMC57863.1"/>
    <property type="molecule type" value="Genomic_DNA"/>
</dbReference>
<dbReference type="SUPFAM" id="SSF103088">
    <property type="entry name" value="OmpA-like"/>
    <property type="match status" value="1"/>
</dbReference>
<feature type="chain" id="PRO_5012213053" evidence="5">
    <location>
        <begin position="28"/>
        <end position="644"/>
    </location>
</feature>
<evidence type="ECO:0000259" key="6">
    <source>
        <dbReference type="PROSITE" id="PS51123"/>
    </source>
</evidence>
<dbReference type="OrthoDB" id="9805566at2"/>
<sequence>MLSIYKNLNKVLICSLAIVFITANASAQTEKPKWSFGVSGAANGNFFDGTTQRLSTSLIVPTAFHKGKGIRPFGSILAEYQPSSKWGIALNFGYDGRGGKFDGVIAPCNCPADLKTNVSYLTVEPSLKFSPGGGNFYLFAGPRVAMNLQKDFNYTQLKQPNTNAEFSEVRKTLISGQVGIGYDIPVSAPESNTRFVISPFVSYHPYFGQDVREIESWSITTIRAGVALKFGKARKAVRASEPAPVAPLQEVSFSVRAPKEILVKHAVSETLPLLNYVFFDEGSTALPDRYTLLSKNQAVDFKEVQLQNEVVADMAGRSGRQLSVYYNILNIVGARMKANPEISITLSGASKAGPEEGRKFAAAVKNYLTTVFEIPASKIAINGRTKPVDPSEQPGGTKELELLRAGDRRVDIQSTSDKLMMEVGGGMMKPVQINTTQADPMDSHVVFNVNSATELLKSYTIDLTDQQGQVQRFGPFTKNQESIAAKSILGTNEKGVYKVVMLGETKLGTMTQKESSVQLQSQQEILQTGNRYSVLFNFNKANTAAAYEQFLTEVVAPLISNGSTITIRGYTDIIGSEDYNNKLSQKRAQQAQQILEQASAKAGRSNVSFETLGSGEDSASAPFNNNLPEERFYNRTVIIDIVSK</sequence>
<name>A0A1W2ABA0_9SPHI</name>
<dbReference type="PANTHER" id="PTHR30329:SF21">
    <property type="entry name" value="LIPOPROTEIN YIAD-RELATED"/>
    <property type="match status" value="1"/>
</dbReference>
<evidence type="ECO:0000256" key="5">
    <source>
        <dbReference type="SAM" id="SignalP"/>
    </source>
</evidence>
<dbReference type="Pfam" id="PF13568">
    <property type="entry name" value="OMP_b-brl_2"/>
    <property type="match status" value="1"/>
</dbReference>
<dbReference type="AlphaFoldDB" id="A0A1W2ABA0"/>
<evidence type="ECO:0000313" key="8">
    <source>
        <dbReference type="Proteomes" id="UP000192678"/>
    </source>
</evidence>
<dbReference type="PRINTS" id="PR01021">
    <property type="entry name" value="OMPADOMAIN"/>
</dbReference>
<reference evidence="7 8" key="1">
    <citation type="submission" date="2017-04" db="EMBL/GenBank/DDBJ databases">
        <authorList>
            <person name="Afonso C.L."/>
            <person name="Miller P.J."/>
            <person name="Scott M.A."/>
            <person name="Spackman E."/>
            <person name="Goraichik I."/>
            <person name="Dimitrov K.M."/>
            <person name="Suarez D.L."/>
            <person name="Swayne D.E."/>
        </authorList>
    </citation>
    <scope>NUCLEOTIDE SEQUENCE [LARGE SCALE GENOMIC DNA]</scope>
    <source>
        <strain evidence="7 8">DSM 19625</strain>
    </source>
</reference>
<dbReference type="Gene3D" id="3.30.1330.60">
    <property type="entry name" value="OmpA-like domain"/>
    <property type="match status" value="1"/>
</dbReference>